<keyword evidence="8" id="KW-0732">Signal</keyword>
<evidence type="ECO:0000256" key="3">
    <source>
        <dbReference type="ARBA" id="ARBA00004370"/>
    </source>
</evidence>
<feature type="chain" id="PRO_5022054759" description="Protein SERAC1" evidence="8">
    <location>
        <begin position="23"/>
        <end position="748"/>
    </location>
</feature>
<evidence type="ECO:0008006" key="11">
    <source>
        <dbReference type="Google" id="ProtNLM"/>
    </source>
</evidence>
<keyword evidence="4" id="KW-0256">Endoplasmic reticulum</keyword>
<dbReference type="GO" id="GO:0005783">
    <property type="term" value="C:endoplasmic reticulum"/>
    <property type="evidence" value="ECO:0007669"/>
    <property type="project" value="UniProtKB-SubCell"/>
</dbReference>
<accession>A0A564XZM0</accession>
<dbReference type="SUPFAM" id="SSF53474">
    <property type="entry name" value="alpha/beta-Hydrolases"/>
    <property type="match status" value="1"/>
</dbReference>
<evidence type="ECO:0000256" key="2">
    <source>
        <dbReference type="ARBA" id="ARBA00004240"/>
    </source>
</evidence>
<feature type="region of interest" description="Disordered" evidence="7">
    <location>
        <begin position="28"/>
        <end position="77"/>
    </location>
</feature>
<dbReference type="AlphaFoldDB" id="A0A564XZM0"/>
<dbReference type="GO" id="GO:0005739">
    <property type="term" value="C:mitochondrion"/>
    <property type="evidence" value="ECO:0007669"/>
    <property type="project" value="UniProtKB-SubCell"/>
</dbReference>
<protein>
    <recommendedName>
        <fullName evidence="11">Protein SERAC1</fullName>
    </recommendedName>
</protein>
<dbReference type="EMBL" id="CABIJS010000033">
    <property type="protein sequence ID" value="VUZ40462.1"/>
    <property type="molecule type" value="Genomic_DNA"/>
</dbReference>
<dbReference type="InterPro" id="IPR052374">
    <property type="entry name" value="SERAC1"/>
</dbReference>
<keyword evidence="10" id="KW-1185">Reference proteome</keyword>
<proteinExistence type="predicted"/>
<feature type="compositionally biased region" description="Polar residues" evidence="7">
    <location>
        <begin position="357"/>
        <end position="370"/>
    </location>
</feature>
<feature type="compositionally biased region" description="Polar residues" evidence="7">
    <location>
        <begin position="33"/>
        <end position="65"/>
    </location>
</feature>
<evidence type="ECO:0000313" key="9">
    <source>
        <dbReference type="EMBL" id="VUZ40462.1"/>
    </source>
</evidence>
<evidence type="ECO:0000256" key="7">
    <source>
        <dbReference type="SAM" id="MobiDB-lite"/>
    </source>
</evidence>
<keyword evidence="5" id="KW-0496">Mitochondrion</keyword>
<dbReference type="Proteomes" id="UP000321570">
    <property type="component" value="Unassembled WGS sequence"/>
</dbReference>
<evidence type="ECO:0000256" key="4">
    <source>
        <dbReference type="ARBA" id="ARBA00022824"/>
    </source>
</evidence>
<evidence type="ECO:0000256" key="6">
    <source>
        <dbReference type="ARBA" id="ARBA00023136"/>
    </source>
</evidence>
<feature type="region of interest" description="Disordered" evidence="7">
    <location>
        <begin position="332"/>
        <end position="380"/>
    </location>
</feature>
<dbReference type="PANTHER" id="PTHR48182">
    <property type="entry name" value="PROTEIN SERAC1"/>
    <property type="match status" value="1"/>
</dbReference>
<gene>
    <name evidence="9" type="ORF">WMSIL1_LOCUS1522</name>
</gene>
<dbReference type="InterPro" id="IPR029058">
    <property type="entry name" value="AB_hydrolase_fold"/>
</dbReference>
<reference evidence="9 10" key="1">
    <citation type="submission" date="2019-07" db="EMBL/GenBank/DDBJ databases">
        <authorList>
            <person name="Jastrzebski P J."/>
            <person name="Paukszto L."/>
            <person name="Jastrzebski P J."/>
        </authorList>
    </citation>
    <scope>NUCLEOTIDE SEQUENCE [LARGE SCALE GENOMIC DNA]</scope>
    <source>
        <strain evidence="9 10">WMS-il1</strain>
    </source>
</reference>
<sequence length="748" mass="83600">MPFSSNVARVISLSVVWGTLLATHLRRRRNETDNQSSTLALEGQCSQDQRSLHANSDMVTSTESPSEMWGGHETSSPLLPAERPQADPALLLLSDSTSMLRRVLSAIGSFVSPTPAEEQAVIVLVDRLFAESMNVIKGIALSLDLPTHMPESFYAKLPFRRSSSTNNTLKSLMEDFELLTFYCKSNEFLKAVAPANISLEFVQHSLDKLENVAIYLLATYFPVDELEEASARGGSCSDRLNLLLCLDVPATRDITPFPAFRPKKDHLIRFGYCQYQFASFLAYLSIIPESVETLSLPSLEFWLDLWTASQDIRLQLLSAKIKHNIQAQKQLNSTSQECSEDEVEESSETKKPRFYLSNDSSPVSLSAQTPSKRKNILNPPTIYGPDLYKLDKRDDGPDSPPPEVDLIFLNGMLGSVFHTWRQSDHCFTNGENGVQESTEDSSTSSLRLPASFPGQIGCWPQAWLSEEFPNARIIGINVNLKPFIWNPISPAEKTKRRIDQRARDILQQLLLAGVGRRPIIWVAHSAGGILTKELIKLSATWFSESPSNNVSNSSPTLLGAMRSAVSSIPSLLRSNTDYCNIGADGDGMTFEYQRMNITALLADCGVDMEPPESIAEQTKGIIFLSVPHRGNQSMMFLYHFPMVFTLTPEAKQLQQNSASIVSLHNWFLEWASRHPLQVLNMVEDRVTVVNRWYSVHLVLPEPQDTEFSEVVLMDTDHAGICKPKSPEDDVYLRITGFIHRILEDIPSS</sequence>
<comment type="subcellular location">
    <subcellularLocation>
        <location evidence="2">Endoplasmic reticulum</location>
    </subcellularLocation>
    <subcellularLocation>
        <location evidence="3">Membrane</location>
    </subcellularLocation>
    <subcellularLocation>
        <location evidence="1">Mitochondrion</location>
    </subcellularLocation>
</comment>
<evidence type="ECO:0000256" key="1">
    <source>
        <dbReference type="ARBA" id="ARBA00004173"/>
    </source>
</evidence>
<evidence type="ECO:0000256" key="8">
    <source>
        <dbReference type="SAM" id="SignalP"/>
    </source>
</evidence>
<feature type="signal peptide" evidence="8">
    <location>
        <begin position="1"/>
        <end position="22"/>
    </location>
</feature>
<evidence type="ECO:0000313" key="10">
    <source>
        <dbReference type="Proteomes" id="UP000321570"/>
    </source>
</evidence>
<name>A0A564XZM0_HYMDI</name>
<dbReference type="GO" id="GO:0016020">
    <property type="term" value="C:membrane"/>
    <property type="evidence" value="ECO:0007669"/>
    <property type="project" value="UniProtKB-SubCell"/>
</dbReference>
<evidence type="ECO:0000256" key="5">
    <source>
        <dbReference type="ARBA" id="ARBA00023128"/>
    </source>
</evidence>
<dbReference type="PANTHER" id="PTHR48182:SF2">
    <property type="entry name" value="PROTEIN SERAC1"/>
    <property type="match status" value="1"/>
</dbReference>
<organism evidence="9 10">
    <name type="scientific">Hymenolepis diminuta</name>
    <name type="common">Rat tapeworm</name>
    <dbReference type="NCBI Taxonomy" id="6216"/>
    <lineage>
        <taxon>Eukaryota</taxon>
        <taxon>Metazoa</taxon>
        <taxon>Spiralia</taxon>
        <taxon>Lophotrochozoa</taxon>
        <taxon>Platyhelminthes</taxon>
        <taxon>Cestoda</taxon>
        <taxon>Eucestoda</taxon>
        <taxon>Cyclophyllidea</taxon>
        <taxon>Hymenolepididae</taxon>
        <taxon>Hymenolepis</taxon>
    </lineage>
</organism>
<keyword evidence="6" id="KW-0472">Membrane</keyword>